<name>D7CJX4_SYNLT</name>
<evidence type="ECO:0000256" key="4">
    <source>
        <dbReference type="RuleBase" id="RU003322"/>
    </source>
</evidence>
<evidence type="ECO:0000256" key="3">
    <source>
        <dbReference type="ARBA" id="ARBA00023186"/>
    </source>
</evidence>
<dbReference type="Pfam" id="PF00012">
    <property type="entry name" value="HSP70"/>
    <property type="match status" value="1"/>
</dbReference>
<dbReference type="HOGENOM" id="CLU_478900_0_0_9"/>
<proteinExistence type="inferred from homology"/>
<reference evidence="5 6" key="2">
    <citation type="journal article" date="2010" name="Stand. Genomic Sci.">
        <title>Complete genome sequence of Syntrophothermus lipocalidus type strain (TGB-C1).</title>
        <authorList>
            <person name="Djao O.D."/>
            <person name="Zhang X."/>
            <person name="Lucas S."/>
            <person name="Lapidus A."/>
            <person name="Del Rio T.G."/>
            <person name="Nolan M."/>
            <person name="Tice H."/>
            <person name="Cheng J.F."/>
            <person name="Han C."/>
            <person name="Tapia R."/>
            <person name="Goodwin L."/>
            <person name="Pitluck S."/>
            <person name="Liolios K."/>
            <person name="Ivanova N."/>
            <person name="Mavromatis K."/>
            <person name="Mikhailova N."/>
            <person name="Ovchinnikova G."/>
            <person name="Pati A."/>
            <person name="Brambilla E."/>
            <person name="Chen A."/>
            <person name="Palaniappan K."/>
            <person name="Land M."/>
            <person name="Hauser L."/>
            <person name="Chang Y.J."/>
            <person name="Jeffries C.D."/>
            <person name="Rohde M."/>
            <person name="Sikorski J."/>
            <person name="Spring S."/>
            <person name="Goker M."/>
            <person name="Detter J.C."/>
            <person name="Woyke T."/>
            <person name="Bristow J."/>
            <person name="Eisen J.A."/>
            <person name="Markowitz V."/>
            <person name="Hugenholtz P."/>
            <person name="Kyrpides N.C."/>
            <person name="Klenk H.P."/>
        </authorList>
    </citation>
    <scope>NUCLEOTIDE SEQUENCE [LARGE SCALE GENOMIC DNA]</scope>
    <source>
        <strain evidence="6">DSM 12680 / TGB-C1</strain>
    </source>
</reference>
<evidence type="ECO:0000256" key="1">
    <source>
        <dbReference type="ARBA" id="ARBA00022741"/>
    </source>
</evidence>
<dbReference type="SUPFAM" id="SSF53067">
    <property type="entry name" value="Actin-like ATPase domain"/>
    <property type="match status" value="2"/>
</dbReference>
<dbReference type="Gene3D" id="3.90.640.10">
    <property type="entry name" value="Actin, Chain A, domain 4"/>
    <property type="match status" value="1"/>
</dbReference>
<keyword evidence="2 4" id="KW-0067">ATP-binding</keyword>
<dbReference type="PANTHER" id="PTHR19375">
    <property type="entry name" value="HEAT SHOCK PROTEIN 70KDA"/>
    <property type="match status" value="1"/>
</dbReference>
<dbReference type="STRING" id="643648.Slip_0302"/>
<keyword evidence="1 4" id="KW-0547">Nucleotide-binding</keyword>
<dbReference type="EMBL" id="CP002048">
    <property type="protein sequence ID" value="ADI01088.1"/>
    <property type="molecule type" value="Genomic_DNA"/>
</dbReference>
<comment type="similarity">
    <text evidence="4">Belongs to the heat shock protein 70 family.</text>
</comment>
<dbReference type="GO" id="GO:0005524">
    <property type="term" value="F:ATP binding"/>
    <property type="evidence" value="ECO:0007669"/>
    <property type="project" value="UniProtKB-KW"/>
</dbReference>
<dbReference type="InterPro" id="IPR043129">
    <property type="entry name" value="ATPase_NBD"/>
</dbReference>
<keyword evidence="6" id="KW-1185">Reference proteome</keyword>
<evidence type="ECO:0000256" key="2">
    <source>
        <dbReference type="ARBA" id="ARBA00022840"/>
    </source>
</evidence>
<dbReference type="OrthoDB" id="9807934at2"/>
<accession>D7CJX4</accession>
<evidence type="ECO:0000313" key="5">
    <source>
        <dbReference type="EMBL" id="ADI01088.1"/>
    </source>
</evidence>
<organism evidence="5 6">
    <name type="scientific">Syntrophothermus lipocalidus (strain DSM 12680 / TGB-C1)</name>
    <dbReference type="NCBI Taxonomy" id="643648"/>
    <lineage>
        <taxon>Bacteria</taxon>
        <taxon>Bacillati</taxon>
        <taxon>Bacillota</taxon>
        <taxon>Clostridia</taxon>
        <taxon>Eubacteriales</taxon>
        <taxon>Syntrophomonadaceae</taxon>
        <taxon>Syntrophothermus</taxon>
    </lineage>
</organism>
<sequence>MPVNLGIDFGTSYTKLGYVDEDGHFVNLLGPGGMLPSVVALAPEGGRLCFGSDSLSLPKEEAEIVRFFKIELKRNLNFRVGDFGLSEILGSYFSYLRDQYVAGSLPHPLQAVTVGVPNYFGLKARRMLLETVRSVFPGVRVRLALEPVAALVGLLAEGGPDEARLWQGNILILDLGGGTADASFVHVRPDRKVRVVLEAQLHAGSDAFSGAEIDKSVLRQTLFPCFEANTGITIPPRFKKEKGLNREELYEYSRMLKWAEEVKLRMQGQEDIVIDIPSFYRGRSLSAVFEKRNLSLVFERTLSRLEDFINNVVGPSAERLGLFGAGKWDIDIVVLTGGVSKMQGVEEVVSRIGSRVYRPYSPEFSVIQGLCRWPGGESALNLEVKTLLPFRFYIEKKGTEPELDTIPFDTANLELDSGGVYRLFSVLPTSPYNLSEDNGRVKIRIYQGGEAQEPQEIRTDPEGLVLEESRPVQGDEPLEVWLDLAESCLRVAEEPELEVEGAIAGDVPCLWEAGLDRQHEVLARVRRLQLCRPEVSGYYAAVLEGLKRGRPFQNFDEAVKAKLLLFLDMLSQSNHS</sequence>
<dbReference type="Proteomes" id="UP000000378">
    <property type="component" value="Chromosome"/>
</dbReference>
<dbReference type="eggNOG" id="COG0443">
    <property type="taxonomic scope" value="Bacteria"/>
</dbReference>
<protein>
    <submittedName>
        <fullName evidence="5">Molecular chaperone-like protein</fullName>
    </submittedName>
</protein>
<gene>
    <name evidence="5" type="ordered locus">Slip_0302</name>
</gene>
<dbReference type="InterPro" id="IPR013126">
    <property type="entry name" value="Hsp_70_fam"/>
</dbReference>
<dbReference type="RefSeq" id="WP_013174490.1">
    <property type="nucleotide sequence ID" value="NC_014220.1"/>
</dbReference>
<dbReference type="GO" id="GO:0140662">
    <property type="term" value="F:ATP-dependent protein folding chaperone"/>
    <property type="evidence" value="ECO:0007669"/>
    <property type="project" value="InterPro"/>
</dbReference>
<evidence type="ECO:0000313" key="6">
    <source>
        <dbReference type="Proteomes" id="UP000000378"/>
    </source>
</evidence>
<dbReference type="AlphaFoldDB" id="D7CJX4"/>
<keyword evidence="3" id="KW-0143">Chaperone</keyword>
<dbReference type="Gene3D" id="3.30.420.40">
    <property type="match status" value="2"/>
</dbReference>
<dbReference type="KEGG" id="slp:Slip_0302"/>
<reference evidence="6" key="1">
    <citation type="journal article" date="2010" name="Stand. Genomic Sci.">
        <title>Complete genome sequence of Syntrophothermus lipocalidus type strain (TGB-C1T).</title>
        <authorList>
            <consortium name="US DOE Joint Genome Institute (JGI-PGF)"/>
            <person name="Djao O."/>
            <person name="Zhang X."/>
            <person name="Lucas S."/>
            <person name="Lapidus A."/>
            <person name="Glavina Del Rio T."/>
            <person name="Nolan M."/>
            <person name="Tice H."/>
            <person name="Cheng J."/>
            <person name="Han C."/>
            <person name="Tapia R."/>
            <person name="Goodwin L."/>
            <person name="Pitluck S."/>
            <person name="Liolios K."/>
            <person name="Ivanova N."/>
            <person name="Mavromatis K."/>
            <person name="Mikhailova N."/>
            <person name="Ovchinnikova G."/>
            <person name="Pati A."/>
            <person name="Brambilla E."/>
            <person name="Chen A."/>
            <person name="Palaniappan K."/>
            <person name="Land M."/>
            <person name="Hauser L."/>
            <person name="Chang Y."/>
            <person name="Jeffries C."/>
            <person name="Rohde M."/>
            <person name="Sikorski J."/>
            <person name="Spring S."/>
            <person name="Goker M."/>
            <person name="Detter J."/>
            <person name="Woyke T."/>
            <person name="Bristow J."/>
            <person name="Eisen J."/>
            <person name="Markowitz V."/>
            <person name="Hugenholtz P."/>
            <person name="Kyrpides N."/>
            <person name="Klenk H."/>
        </authorList>
    </citation>
    <scope>NUCLEOTIDE SEQUENCE [LARGE SCALE GENOMIC DNA]</scope>
    <source>
        <strain evidence="6">DSM 12680 / TGB-C1</strain>
    </source>
</reference>